<dbReference type="OrthoDB" id="5419766at2"/>
<reference evidence="1 2" key="1">
    <citation type="submission" date="2007-10" db="EMBL/GenBank/DDBJ databases">
        <title>Complete sequence of Desulfococcus oleovorans Hxd3.</title>
        <authorList>
            <consortium name="US DOE Joint Genome Institute"/>
            <person name="Copeland A."/>
            <person name="Lucas S."/>
            <person name="Lapidus A."/>
            <person name="Barry K."/>
            <person name="Glavina del Rio T."/>
            <person name="Dalin E."/>
            <person name="Tice H."/>
            <person name="Pitluck S."/>
            <person name="Kiss H."/>
            <person name="Brettin T."/>
            <person name="Bruce D."/>
            <person name="Detter J.C."/>
            <person name="Han C."/>
            <person name="Schmutz J."/>
            <person name="Larimer F."/>
            <person name="Land M."/>
            <person name="Hauser L."/>
            <person name="Kyrpides N."/>
            <person name="Kim E."/>
            <person name="Wawrik B."/>
            <person name="Richardson P."/>
        </authorList>
    </citation>
    <scope>NUCLEOTIDE SEQUENCE [LARGE SCALE GENOMIC DNA]</scope>
    <source>
        <strain evidence="2">DSM 6200 / JCM 39069 / Hxd3</strain>
    </source>
</reference>
<dbReference type="eggNOG" id="ENOG502ZSFC">
    <property type="taxonomic scope" value="Bacteria"/>
</dbReference>
<evidence type="ECO:0000313" key="1">
    <source>
        <dbReference type="EMBL" id="ABW67548.1"/>
    </source>
</evidence>
<evidence type="ECO:0000313" key="2">
    <source>
        <dbReference type="Proteomes" id="UP000008561"/>
    </source>
</evidence>
<dbReference type="Proteomes" id="UP000008561">
    <property type="component" value="Chromosome"/>
</dbReference>
<dbReference type="EMBL" id="CP000859">
    <property type="protein sequence ID" value="ABW67548.1"/>
    <property type="molecule type" value="Genomic_DNA"/>
</dbReference>
<proteinExistence type="predicted"/>
<gene>
    <name evidence="1" type="ordered locus">Dole_1744</name>
</gene>
<sequence length="123" mass="14162">MHSIRADKEKNRLYLTLGKLDSLEEMMKVAEGIRDVCKDLRSGFTCLTDLRDFELLDEQYEFLISGVQEFLVDAGVSEVVRVVRKYGSWGHIQFDKTSMNVGYRGRYANDMQEAEDILDGKVD</sequence>
<dbReference type="RefSeq" id="WP_012175164.1">
    <property type="nucleotide sequence ID" value="NC_009943.1"/>
</dbReference>
<protein>
    <submittedName>
        <fullName evidence="1">Uncharacterized protein</fullName>
    </submittedName>
</protein>
<keyword evidence="2" id="KW-1185">Reference proteome</keyword>
<dbReference type="HOGENOM" id="CLU_2011576_0_0_7"/>
<dbReference type="AlphaFoldDB" id="A9A0S3"/>
<dbReference type="STRING" id="96561.Dole_1744"/>
<name>A9A0S3_DESOH</name>
<dbReference type="KEGG" id="dol:Dole_1744"/>
<accession>A9A0S3</accession>
<organism evidence="1 2">
    <name type="scientific">Desulfosudis oleivorans (strain DSM 6200 / JCM 39069 / Hxd3)</name>
    <name type="common">Desulfococcus oleovorans</name>
    <dbReference type="NCBI Taxonomy" id="96561"/>
    <lineage>
        <taxon>Bacteria</taxon>
        <taxon>Pseudomonadati</taxon>
        <taxon>Thermodesulfobacteriota</taxon>
        <taxon>Desulfobacteria</taxon>
        <taxon>Desulfobacterales</taxon>
        <taxon>Desulfosudaceae</taxon>
        <taxon>Desulfosudis</taxon>
    </lineage>
</organism>